<evidence type="ECO:0000313" key="3">
    <source>
        <dbReference type="Proteomes" id="UP000702954"/>
    </source>
</evidence>
<evidence type="ECO:0000256" key="1">
    <source>
        <dbReference type="SAM" id="MobiDB-lite"/>
    </source>
</evidence>
<dbReference type="Proteomes" id="UP000702954">
    <property type="component" value="Unassembled WGS sequence"/>
</dbReference>
<evidence type="ECO:0000313" key="2">
    <source>
        <dbReference type="EMBL" id="GBU06306.1"/>
    </source>
</evidence>
<name>A0ABQ0R0P9_9FIRM</name>
<feature type="compositionally biased region" description="Basic and acidic residues" evidence="1">
    <location>
        <begin position="29"/>
        <end position="38"/>
    </location>
</feature>
<comment type="caution">
    <text evidence="2">The sequence shown here is derived from an EMBL/GenBank/DDBJ whole genome shotgun (WGS) entry which is preliminary data.</text>
</comment>
<feature type="compositionally biased region" description="Basic and acidic residues" evidence="1">
    <location>
        <begin position="48"/>
        <end position="57"/>
    </location>
</feature>
<sequence>MKKMEEFPETEKCDCQLASKQSPEITADSGKRNQKENTSDTQQQSDGIDEKGRGGMS</sequence>
<reference evidence="2 3" key="1">
    <citation type="journal article" date="2018" name="Int. J. Syst. Evol. Microbiol.">
        <title>Draft Genome Sequence of Faecalimonas umbilicata JCM 30896T, an Acetate-Producing Bacterium Isolated from Human Feces.</title>
        <authorList>
            <person name="Sakamoto M."/>
            <person name="Ikeyama N."/>
            <person name="Yuki M."/>
            <person name="Ohkuma M."/>
        </authorList>
    </citation>
    <scope>NUCLEOTIDE SEQUENCE [LARGE SCALE GENOMIC DNA]</scope>
    <source>
        <strain evidence="2 3">EGH7</strain>
    </source>
</reference>
<proteinExistence type="predicted"/>
<accession>A0ABQ0R0P9</accession>
<keyword evidence="3" id="KW-1185">Reference proteome</keyword>
<feature type="compositionally biased region" description="Basic and acidic residues" evidence="1">
    <location>
        <begin position="1"/>
        <end position="14"/>
    </location>
</feature>
<protein>
    <submittedName>
        <fullName evidence="2">Uncharacterized protein</fullName>
    </submittedName>
</protein>
<dbReference type="EMBL" id="BHEO01000008">
    <property type="protein sequence ID" value="GBU06306.1"/>
    <property type="molecule type" value="Genomic_DNA"/>
</dbReference>
<feature type="region of interest" description="Disordered" evidence="1">
    <location>
        <begin position="1"/>
        <end position="57"/>
    </location>
</feature>
<gene>
    <name evidence="2" type="ORF">FAEUMB_28470</name>
</gene>
<organism evidence="2 3">
    <name type="scientific">Faecalimonas umbilicata</name>
    <dbReference type="NCBI Taxonomy" id="1912855"/>
    <lineage>
        <taxon>Bacteria</taxon>
        <taxon>Bacillati</taxon>
        <taxon>Bacillota</taxon>
        <taxon>Clostridia</taxon>
        <taxon>Lachnospirales</taxon>
        <taxon>Lachnospiraceae</taxon>
        <taxon>Faecalimonas</taxon>
    </lineage>
</organism>